<evidence type="ECO:0000313" key="3">
    <source>
        <dbReference type="Proteomes" id="UP000095552"/>
    </source>
</evidence>
<reference evidence="2 3" key="1">
    <citation type="submission" date="2016-08" db="EMBL/GenBank/DDBJ databases">
        <title>Draft genome of Fabibacter sp. strain SK-8.</title>
        <authorList>
            <person name="Wong S.-K."/>
            <person name="Hamasaki K."/>
            <person name="Yoshizawa S."/>
        </authorList>
    </citation>
    <scope>NUCLEOTIDE SEQUENCE [LARGE SCALE GENOMIC DNA]</scope>
    <source>
        <strain evidence="2 3">SK-8</strain>
    </source>
</reference>
<dbReference type="AlphaFoldDB" id="A0A1E5SZ84"/>
<comment type="caution">
    <text evidence="2">The sequence shown here is derived from an EMBL/GenBank/DDBJ whole genome shotgun (WGS) entry which is preliminary data.</text>
</comment>
<keyword evidence="1" id="KW-1133">Transmembrane helix</keyword>
<gene>
    <name evidence="2" type="ORF">BFP71_12810</name>
</gene>
<proteinExistence type="predicted"/>
<feature type="transmembrane region" description="Helical" evidence="1">
    <location>
        <begin position="16"/>
        <end position="35"/>
    </location>
</feature>
<dbReference type="EMBL" id="MDGQ01000005">
    <property type="protein sequence ID" value="OEK04357.1"/>
    <property type="molecule type" value="Genomic_DNA"/>
</dbReference>
<keyword evidence="1" id="KW-0812">Transmembrane</keyword>
<evidence type="ECO:0000256" key="1">
    <source>
        <dbReference type="SAM" id="Phobius"/>
    </source>
</evidence>
<dbReference type="STRING" id="1563681.BFP71_12810"/>
<accession>A0A1E5SZ84</accession>
<evidence type="ECO:0000313" key="2">
    <source>
        <dbReference type="EMBL" id="OEK04357.1"/>
    </source>
</evidence>
<organism evidence="2 3">
    <name type="scientific">Roseivirga misakiensis</name>
    <dbReference type="NCBI Taxonomy" id="1563681"/>
    <lineage>
        <taxon>Bacteria</taxon>
        <taxon>Pseudomonadati</taxon>
        <taxon>Bacteroidota</taxon>
        <taxon>Cytophagia</taxon>
        <taxon>Cytophagales</taxon>
        <taxon>Roseivirgaceae</taxon>
        <taxon>Roseivirga</taxon>
    </lineage>
</organism>
<protein>
    <submittedName>
        <fullName evidence="2">Uncharacterized protein</fullName>
    </submittedName>
</protein>
<sequence length="200" mass="23677">MEVEYKIYTPERTKKVTPNMIVLSLFLTAFILSFYSKKYLGSEFLEGLGFILLFTSLGLAMYYTTVKHTRMAPLNGNLHKKLFFSSSSIKIDGVDYHLSDIAKIDFSIHDHFDKWNYSRDFNPARSNGVNNTLTLFLKDERQIEVKFQLMYKTQIKRLEKELIEYYRHGKLHFLKLIDLLEIDDYDEIQEFKKTLSDINK</sequence>
<name>A0A1E5SZ84_9BACT</name>
<dbReference type="Proteomes" id="UP000095552">
    <property type="component" value="Unassembled WGS sequence"/>
</dbReference>
<feature type="transmembrane region" description="Helical" evidence="1">
    <location>
        <begin position="47"/>
        <end position="65"/>
    </location>
</feature>
<keyword evidence="1" id="KW-0472">Membrane</keyword>
<keyword evidence="3" id="KW-1185">Reference proteome</keyword>